<keyword evidence="1" id="KW-1133">Transmembrane helix</keyword>
<feature type="non-terminal residue" evidence="4">
    <location>
        <position position="1"/>
    </location>
</feature>
<feature type="non-terminal residue" evidence="4">
    <location>
        <position position="283"/>
    </location>
</feature>
<evidence type="ECO:0000259" key="2">
    <source>
        <dbReference type="PROSITE" id="PS51910"/>
    </source>
</evidence>
<dbReference type="InterPro" id="IPR036179">
    <property type="entry name" value="Ig-like_dom_sf"/>
</dbReference>
<dbReference type="GO" id="GO:0008061">
    <property type="term" value="F:chitin binding"/>
    <property type="evidence" value="ECO:0007669"/>
    <property type="project" value="TreeGrafter"/>
</dbReference>
<sequence length="283" mass="31919">AALKFSPKDVLTFHKHTWLSSRCVWISLACALVLAIIIAVAFALSEAEPGSMPPIRVAGKIHFQCEKEYVDVYEGEKSVQWVVNVTAASSHPKLVWYGPNCTVLQEHDGPTRLQVYTSPTGTLTKLKLYNISVKDRGLYRLQARSGEEEDWAYFTLNVKGKNPLDRQHVVVCYVAEWAHTRRDLGMFSVDNIEPTLCTHLVYAFANLSITRNAIESRSPDYDLEENNGTGAYRKMTSLKAKHPHLKVLLAMGGWAEKMDKNYSEVVESPSRRRDLVSSISEFL</sequence>
<gene>
    <name evidence="4" type="ORF">Cfor_03489</name>
    <name evidence="3" type="ORF">Cfor_03610</name>
</gene>
<dbReference type="PANTHER" id="PTHR11177:SF403">
    <property type="entry name" value="CHITINASE 2-RELATED"/>
    <property type="match status" value="1"/>
</dbReference>
<dbReference type="InParanoid" id="A0A6L2PKT5"/>
<dbReference type="SUPFAM" id="SSF48726">
    <property type="entry name" value="Immunoglobulin"/>
    <property type="match status" value="1"/>
</dbReference>
<keyword evidence="1" id="KW-0472">Membrane</keyword>
<dbReference type="GO" id="GO:0005576">
    <property type="term" value="C:extracellular region"/>
    <property type="evidence" value="ECO:0007669"/>
    <property type="project" value="TreeGrafter"/>
</dbReference>
<dbReference type="InterPro" id="IPR050314">
    <property type="entry name" value="Glycosyl_Hydrlase_18"/>
</dbReference>
<dbReference type="PROSITE" id="PS51910">
    <property type="entry name" value="GH18_2"/>
    <property type="match status" value="1"/>
</dbReference>
<dbReference type="Gene3D" id="2.60.40.10">
    <property type="entry name" value="Immunoglobulins"/>
    <property type="match status" value="1"/>
</dbReference>
<dbReference type="InterPro" id="IPR013783">
    <property type="entry name" value="Ig-like_fold"/>
</dbReference>
<dbReference type="SUPFAM" id="SSF51445">
    <property type="entry name" value="(Trans)glycosidases"/>
    <property type="match status" value="1"/>
</dbReference>
<dbReference type="AlphaFoldDB" id="A0A6L2PKT5"/>
<dbReference type="GO" id="GO:0005975">
    <property type="term" value="P:carbohydrate metabolic process"/>
    <property type="evidence" value="ECO:0007669"/>
    <property type="project" value="InterPro"/>
</dbReference>
<keyword evidence="5" id="KW-1185">Reference proteome</keyword>
<comment type="caution">
    <text evidence="4">The sequence shown here is derived from an EMBL/GenBank/DDBJ whole genome shotgun (WGS) entry which is preliminary data.</text>
</comment>
<organism evidence="4 5">
    <name type="scientific">Coptotermes formosanus</name>
    <name type="common">Formosan subterranean termite</name>
    <dbReference type="NCBI Taxonomy" id="36987"/>
    <lineage>
        <taxon>Eukaryota</taxon>
        <taxon>Metazoa</taxon>
        <taxon>Ecdysozoa</taxon>
        <taxon>Arthropoda</taxon>
        <taxon>Hexapoda</taxon>
        <taxon>Insecta</taxon>
        <taxon>Pterygota</taxon>
        <taxon>Neoptera</taxon>
        <taxon>Polyneoptera</taxon>
        <taxon>Dictyoptera</taxon>
        <taxon>Blattodea</taxon>
        <taxon>Blattoidea</taxon>
        <taxon>Termitoidae</taxon>
        <taxon>Rhinotermitidae</taxon>
        <taxon>Coptotermes</taxon>
    </lineage>
</organism>
<evidence type="ECO:0000313" key="4">
    <source>
        <dbReference type="EMBL" id="GFG33159.1"/>
    </source>
</evidence>
<protein>
    <recommendedName>
        <fullName evidence="2">GH18 domain-containing protein</fullName>
    </recommendedName>
</protein>
<evidence type="ECO:0000256" key="1">
    <source>
        <dbReference type="SAM" id="Phobius"/>
    </source>
</evidence>
<dbReference type="GO" id="GO:0006032">
    <property type="term" value="P:chitin catabolic process"/>
    <property type="evidence" value="ECO:0007669"/>
    <property type="project" value="TreeGrafter"/>
</dbReference>
<reference evidence="5" key="2">
    <citation type="submission" date="2020-01" db="EMBL/GenBank/DDBJ databases">
        <title>Draft genome sequence of the Termite Coptotermes fromosanus.</title>
        <authorList>
            <person name="Itakura S."/>
            <person name="Yosikawa Y."/>
            <person name="Umezawa K."/>
        </authorList>
    </citation>
    <scope>NUCLEOTIDE SEQUENCE [LARGE SCALE GENOMIC DNA]</scope>
</reference>
<evidence type="ECO:0000313" key="5">
    <source>
        <dbReference type="Proteomes" id="UP000502823"/>
    </source>
</evidence>
<dbReference type="OrthoDB" id="73875at2759"/>
<feature type="domain" description="GH18" evidence="2">
    <location>
        <begin position="168"/>
        <end position="283"/>
    </location>
</feature>
<dbReference type="GO" id="GO:0004568">
    <property type="term" value="F:chitinase activity"/>
    <property type="evidence" value="ECO:0007669"/>
    <property type="project" value="TreeGrafter"/>
</dbReference>
<dbReference type="InterPro" id="IPR001223">
    <property type="entry name" value="Glyco_hydro18_cat"/>
</dbReference>
<keyword evidence="1" id="KW-0812">Transmembrane</keyword>
<dbReference type="EMBL" id="BLKM01011410">
    <property type="protein sequence ID" value="GFG33159.1"/>
    <property type="molecule type" value="Genomic_DNA"/>
</dbReference>
<accession>A0A6L2PKT5</accession>
<dbReference type="Proteomes" id="UP000502823">
    <property type="component" value="Unassembled WGS sequence"/>
</dbReference>
<dbReference type="Gene3D" id="3.20.20.80">
    <property type="entry name" value="Glycosidases"/>
    <property type="match status" value="1"/>
</dbReference>
<feature type="transmembrane region" description="Helical" evidence="1">
    <location>
        <begin position="23"/>
        <end position="44"/>
    </location>
</feature>
<dbReference type="EMBL" id="BLKM01007493">
    <property type="protein sequence ID" value="GFG30829.1"/>
    <property type="molecule type" value="Genomic_DNA"/>
</dbReference>
<proteinExistence type="predicted"/>
<dbReference type="InterPro" id="IPR017853">
    <property type="entry name" value="GH"/>
</dbReference>
<dbReference type="Pfam" id="PF00704">
    <property type="entry name" value="Glyco_hydro_18"/>
    <property type="match status" value="1"/>
</dbReference>
<reference evidence="4" key="1">
    <citation type="journal article" date="2020" name="J. Asia-Pac. Entomol.">
        <title>Draft genome sequence of the termite, Coptotermes formosanus: Genetic insights into the pyruvate dehydrogenase complex of the termite.</title>
        <authorList>
            <person name="Itakura S."/>
            <person name="Yosikawa Y."/>
            <person name="Togami Y."/>
            <person name="Umezawa K."/>
        </authorList>
    </citation>
    <scope>NUCLEOTIDE SEQUENCE</scope>
    <source>
        <tissue evidence="4">Head</tissue>
    </source>
</reference>
<dbReference type="PANTHER" id="PTHR11177">
    <property type="entry name" value="CHITINASE"/>
    <property type="match status" value="1"/>
</dbReference>
<evidence type="ECO:0000313" key="3">
    <source>
        <dbReference type="EMBL" id="GFG30829.1"/>
    </source>
</evidence>
<name>A0A6L2PKT5_COPFO</name>